<proteinExistence type="predicted"/>
<evidence type="ECO:0000256" key="1">
    <source>
        <dbReference type="ARBA" id="ARBA00023125"/>
    </source>
</evidence>
<dbReference type="PROSITE" id="PS50937">
    <property type="entry name" value="HTH_MERR_2"/>
    <property type="match status" value="1"/>
</dbReference>
<dbReference type="PANTHER" id="PTHR30204">
    <property type="entry name" value="REDOX-CYCLING DRUG-SENSING TRANSCRIPTIONAL ACTIVATOR SOXR"/>
    <property type="match status" value="1"/>
</dbReference>
<keyword evidence="1" id="KW-0238">DNA-binding</keyword>
<dbReference type="SUPFAM" id="SSF46955">
    <property type="entry name" value="Putative DNA-binding domain"/>
    <property type="match status" value="1"/>
</dbReference>
<dbReference type="NCBIfam" id="NF047375">
    <property type="entry name" value="HeatShock_HspR"/>
    <property type="match status" value="1"/>
</dbReference>
<dbReference type="SMART" id="SM00422">
    <property type="entry name" value="HTH_MERR"/>
    <property type="match status" value="1"/>
</dbReference>
<dbReference type="Pfam" id="PF13411">
    <property type="entry name" value="MerR_1"/>
    <property type="match status" value="1"/>
</dbReference>
<sequence length="137" mass="14942">MPARPRRPQVPGPTVPVYVISVAAELTGLHPQTLRQYDRAGLVSPGRTGGGGRRYSLRDIELLREVAELTASGIGLEGVRRILELEHQVAALRARNAELRGQVGELQSALQTTLDTLRGHRPNLPALRPPGTITPWH</sequence>
<name>A0A3N2CZ39_9ACTN</name>
<feature type="coiled-coil region" evidence="2">
    <location>
        <begin position="82"/>
        <end position="109"/>
    </location>
</feature>
<feature type="domain" description="HTH merR-type" evidence="3">
    <location>
        <begin position="17"/>
        <end position="85"/>
    </location>
</feature>
<dbReference type="OrthoDB" id="5345718at2"/>
<evidence type="ECO:0000313" key="5">
    <source>
        <dbReference type="Proteomes" id="UP000281738"/>
    </source>
</evidence>
<dbReference type="InterPro" id="IPR047057">
    <property type="entry name" value="MerR_fam"/>
</dbReference>
<dbReference type="GO" id="GO:0003677">
    <property type="term" value="F:DNA binding"/>
    <property type="evidence" value="ECO:0007669"/>
    <property type="project" value="UniProtKB-KW"/>
</dbReference>
<accession>A0A3N2CZ39</accession>
<dbReference type="PROSITE" id="PS00552">
    <property type="entry name" value="HTH_MERR_1"/>
    <property type="match status" value="1"/>
</dbReference>
<dbReference type="GO" id="GO:0003700">
    <property type="term" value="F:DNA-binding transcription factor activity"/>
    <property type="evidence" value="ECO:0007669"/>
    <property type="project" value="InterPro"/>
</dbReference>
<dbReference type="InterPro" id="IPR009061">
    <property type="entry name" value="DNA-bd_dom_put_sf"/>
</dbReference>
<dbReference type="PANTHER" id="PTHR30204:SF58">
    <property type="entry name" value="HTH-TYPE TRANSCRIPTIONAL REGULATOR YFMP"/>
    <property type="match status" value="1"/>
</dbReference>
<evidence type="ECO:0000256" key="2">
    <source>
        <dbReference type="SAM" id="Coils"/>
    </source>
</evidence>
<dbReference type="EMBL" id="RKHO01000001">
    <property type="protein sequence ID" value="ROR92678.1"/>
    <property type="molecule type" value="Genomic_DNA"/>
</dbReference>
<dbReference type="Proteomes" id="UP000281738">
    <property type="component" value="Unassembled WGS sequence"/>
</dbReference>
<gene>
    <name evidence="4" type="ORF">EDD33_3576</name>
</gene>
<reference evidence="4 5" key="1">
    <citation type="submission" date="2018-11" db="EMBL/GenBank/DDBJ databases">
        <title>Sequencing the genomes of 1000 actinobacteria strains.</title>
        <authorList>
            <person name="Klenk H.-P."/>
        </authorList>
    </citation>
    <scope>NUCLEOTIDE SEQUENCE [LARGE SCALE GENOMIC DNA]</scope>
    <source>
        <strain evidence="4 5">DSM 12652</strain>
    </source>
</reference>
<keyword evidence="2" id="KW-0175">Coiled coil</keyword>
<dbReference type="InterPro" id="IPR000551">
    <property type="entry name" value="MerR-type_HTH_dom"/>
</dbReference>
<keyword evidence="4" id="KW-0346">Stress response</keyword>
<protein>
    <submittedName>
        <fullName evidence="4">MerR family transcriptional regulator/heat shock protein HspR</fullName>
    </submittedName>
</protein>
<dbReference type="AlphaFoldDB" id="A0A3N2CZ39"/>
<comment type="caution">
    <text evidence="4">The sequence shown here is derived from an EMBL/GenBank/DDBJ whole genome shotgun (WGS) entry which is preliminary data.</text>
</comment>
<organism evidence="4 5">
    <name type="scientific">Nocardioides aurantiacus</name>
    <dbReference type="NCBI Taxonomy" id="86796"/>
    <lineage>
        <taxon>Bacteria</taxon>
        <taxon>Bacillati</taxon>
        <taxon>Actinomycetota</taxon>
        <taxon>Actinomycetes</taxon>
        <taxon>Propionibacteriales</taxon>
        <taxon>Nocardioidaceae</taxon>
        <taxon>Nocardioides</taxon>
    </lineage>
</organism>
<dbReference type="RefSeq" id="WP_123392336.1">
    <property type="nucleotide sequence ID" value="NZ_RKHO01000001.1"/>
</dbReference>
<evidence type="ECO:0000313" key="4">
    <source>
        <dbReference type="EMBL" id="ROR92678.1"/>
    </source>
</evidence>
<dbReference type="Gene3D" id="1.10.1660.10">
    <property type="match status" value="1"/>
</dbReference>
<evidence type="ECO:0000259" key="3">
    <source>
        <dbReference type="PROSITE" id="PS50937"/>
    </source>
</evidence>
<keyword evidence="5" id="KW-1185">Reference proteome</keyword>